<evidence type="ECO:0000256" key="1">
    <source>
        <dbReference type="SAM" id="Phobius"/>
    </source>
</evidence>
<accession>Q1YEK2</accession>
<evidence type="ECO:0000259" key="2">
    <source>
        <dbReference type="Pfam" id="PF09917"/>
    </source>
</evidence>
<keyword evidence="4" id="KW-1185">Reference proteome</keyword>
<feature type="transmembrane region" description="Helical" evidence="1">
    <location>
        <begin position="35"/>
        <end position="53"/>
    </location>
</feature>
<dbReference type="Gene3D" id="2.40.128.520">
    <property type="match status" value="1"/>
</dbReference>
<dbReference type="EMBL" id="AAPJ01000008">
    <property type="protein sequence ID" value="EAS48589.1"/>
    <property type="molecule type" value="Genomic_DNA"/>
</dbReference>
<keyword evidence="1" id="KW-0472">Membrane</keyword>
<dbReference type="HOGENOM" id="CLU_108869_3_1_5"/>
<proteinExistence type="predicted"/>
<dbReference type="AlphaFoldDB" id="Q1YEK2"/>
<reference evidence="3 4" key="1">
    <citation type="journal article" date="2008" name="Appl. Environ. Microbiol.">
        <title>Genomic insights into Mn(II) oxidation by the marine alphaproteobacterium Aurantimonas sp. strain SI85-9A1.</title>
        <authorList>
            <person name="Dick G.J."/>
            <person name="Podell S."/>
            <person name="Johnson H.A."/>
            <person name="Rivera-Espinoza Y."/>
            <person name="Bernier-Latmani R."/>
            <person name="McCarthy J.K."/>
            <person name="Torpey J.W."/>
            <person name="Clement B.G."/>
            <person name="Gaasterland T."/>
            <person name="Tebo B.M."/>
        </authorList>
    </citation>
    <scope>NUCLEOTIDE SEQUENCE [LARGE SCALE GENOMIC DNA]</scope>
    <source>
        <strain evidence="3 4">SI85-9A1</strain>
    </source>
</reference>
<keyword evidence="1" id="KW-0812">Transmembrane</keyword>
<comment type="caution">
    <text evidence="3">The sequence shown here is derived from an EMBL/GenBank/DDBJ whole genome shotgun (WGS) entry which is preliminary data.</text>
</comment>
<dbReference type="BioCyc" id="AURANTIMONAS:SI859A1_01073-MONOMER"/>
<sequence>MPVVHGGVSSAATLGAAAAFCLFDPEQTTEPAMKTILIAAAAAMALGTSAWAAEPIVGKWRAPGGGIVQVSSCGGAYCAEVISGQHKGKSVGRMTGSGADYEGEVTDPRDDRTYNGNAVVKGGKLELTGCALKIFCKTQVWVKL</sequence>
<dbReference type="Proteomes" id="UP000000321">
    <property type="component" value="Unassembled WGS sequence"/>
</dbReference>
<name>Q1YEK2_AURMS</name>
<dbReference type="InterPro" id="IPR019223">
    <property type="entry name" value="DUF2147"/>
</dbReference>
<feature type="domain" description="DUF2147" evidence="2">
    <location>
        <begin position="58"/>
        <end position="142"/>
    </location>
</feature>
<protein>
    <recommendedName>
        <fullName evidence="2">DUF2147 domain-containing protein</fullName>
    </recommendedName>
</protein>
<evidence type="ECO:0000313" key="3">
    <source>
        <dbReference type="EMBL" id="EAS48589.1"/>
    </source>
</evidence>
<organism evidence="3 4">
    <name type="scientific">Aurantimonas manganoxydans (strain ATCC BAA-1229 / DSM 21871 / SI85-9A1)</name>
    <dbReference type="NCBI Taxonomy" id="287752"/>
    <lineage>
        <taxon>Bacteria</taxon>
        <taxon>Pseudomonadati</taxon>
        <taxon>Pseudomonadota</taxon>
        <taxon>Alphaproteobacteria</taxon>
        <taxon>Hyphomicrobiales</taxon>
        <taxon>Aurantimonadaceae</taxon>
        <taxon>Aurantimonas</taxon>
    </lineage>
</organism>
<dbReference type="Pfam" id="PF09917">
    <property type="entry name" value="DUF2147"/>
    <property type="match status" value="1"/>
</dbReference>
<gene>
    <name evidence="3" type="ORF">SI859A1_01073</name>
</gene>
<evidence type="ECO:0000313" key="4">
    <source>
        <dbReference type="Proteomes" id="UP000000321"/>
    </source>
</evidence>
<keyword evidence="1" id="KW-1133">Transmembrane helix</keyword>